<name>A0A9P6EFR2_9AGAR</name>
<proteinExistence type="predicted"/>
<accession>A0A9P6EFR2</accession>
<gene>
    <name evidence="1" type="ORF">CPB83DRAFT_854669</name>
</gene>
<organism evidence="1 2">
    <name type="scientific">Crepidotus variabilis</name>
    <dbReference type="NCBI Taxonomy" id="179855"/>
    <lineage>
        <taxon>Eukaryota</taxon>
        <taxon>Fungi</taxon>
        <taxon>Dikarya</taxon>
        <taxon>Basidiomycota</taxon>
        <taxon>Agaricomycotina</taxon>
        <taxon>Agaricomycetes</taxon>
        <taxon>Agaricomycetidae</taxon>
        <taxon>Agaricales</taxon>
        <taxon>Agaricineae</taxon>
        <taxon>Crepidotaceae</taxon>
        <taxon>Crepidotus</taxon>
    </lineage>
</organism>
<reference evidence="1" key="1">
    <citation type="submission" date="2020-11" db="EMBL/GenBank/DDBJ databases">
        <authorList>
            <consortium name="DOE Joint Genome Institute"/>
            <person name="Ahrendt S."/>
            <person name="Riley R."/>
            <person name="Andreopoulos W."/>
            <person name="Labutti K."/>
            <person name="Pangilinan J."/>
            <person name="Ruiz-Duenas F.J."/>
            <person name="Barrasa J.M."/>
            <person name="Sanchez-Garcia M."/>
            <person name="Camarero S."/>
            <person name="Miyauchi S."/>
            <person name="Serrano A."/>
            <person name="Linde D."/>
            <person name="Babiker R."/>
            <person name="Drula E."/>
            <person name="Ayuso-Fernandez I."/>
            <person name="Pacheco R."/>
            <person name="Padilla G."/>
            <person name="Ferreira P."/>
            <person name="Barriuso J."/>
            <person name="Kellner H."/>
            <person name="Castanera R."/>
            <person name="Alfaro M."/>
            <person name="Ramirez L."/>
            <person name="Pisabarro A.G."/>
            <person name="Kuo A."/>
            <person name="Tritt A."/>
            <person name="Lipzen A."/>
            <person name="He G."/>
            <person name="Yan M."/>
            <person name="Ng V."/>
            <person name="Cullen D."/>
            <person name="Martin F."/>
            <person name="Rosso M.-N."/>
            <person name="Henrissat B."/>
            <person name="Hibbett D."/>
            <person name="Martinez A.T."/>
            <person name="Grigoriev I.V."/>
        </authorList>
    </citation>
    <scope>NUCLEOTIDE SEQUENCE</scope>
    <source>
        <strain evidence="1">CBS 506.95</strain>
    </source>
</reference>
<sequence length="174" mass="19829">MLDWPTLNTPNFPISMLCLKNIRLGNKHAEFERLLPLLRAPALEYATLKDFSARALHKLQELCLESRNDFPNVHDLILINCGTSTNVQRSTYKTLFPFVQTLTFRGALNSMQLFVLWTSLRRATIHCSKNYKLSLIKRSESTPDSESTTLTLPVPLESFFRMGRSGCTSAIYIS</sequence>
<dbReference type="Proteomes" id="UP000807306">
    <property type="component" value="Unassembled WGS sequence"/>
</dbReference>
<protein>
    <submittedName>
        <fullName evidence="1">Uncharacterized protein</fullName>
    </submittedName>
</protein>
<evidence type="ECO:0000313" key="1">
    <source>
        <dbReference type="EMBL" id="KAF9528225.1"/>
    </source>
</evidence>
<evidence type="ECO:0000313" key="2">
    <source>
        <dbReference type="Proteomes" id="UP000807306"/>
    </source>
</evidence>
<keyword evidence="2" id="KW-1185">Reference proteome</keyword>
<dbReference type="EMBL" id="MU157854">
    <property type="protein sequence ID" value="KAF9528225.1"/>
    <property type="molecule type" value="Genomic_DNA"/>
</dbReference>
<dbReference type="AlphaFoldDB" id="A0A9P6EFR2"/>
<comment type="caution">
    <text evidence="1">The sequence shown here is derived from an EMBL/GenBank/DDBJ whole genome shotgun (WGS) entry which is preliminary data.</text>
</comment>